<gene>
    <name evidence="1" type="ORF">LY79DRAFT_675344</name>
</gene>
<proteinExistence type="predicted"/>
<dbReference type="GeneID" id="85448673"/>
<dbReference type="AlphaFoldDB" id="A0AAD8PIW6"/>
<keyword evidence="2" id="KW-1185">Reference proteome</keyword>
<reference evidence="1" key="1">
    <citation type="submission" date="2021-06" db="EMBL/GenBank/DDBJ databases">
        <title>Comparative genomics, transcriptomics and evolutionary studies reveal genomic signatures of adaptation to plant cell wall in hemibiotrophic fungi.</title>
        <authorList>
            <consortium name="DOE Joint Genome Institute"/>
            <person name="Baroncelli R."/>
            <person name="Diaz J.F."/>
            <person name="Benocci T."/>
            <person name="Peng M."/>
            <person name="Battaglia E."/>
            <person name="Haridas S."/>
            <person name="Andreopoulos W."/>
            <person name="Labutti K."/>
            <person name="Pangilinan J."/>
            <person name="Floch G.L."/>
            <person name="Makela M.R."/>
            <person name="Henrissat B."/>
            <person name="Grigoriev I.V."/>
            <person name="Crouch J.A."/>
            <person name="De Vries R.P."/>
            <person name="Sukno S.A."/>
            <person name="Thon M.R."/>
        </authorList>
    </citation>
    <scope>NUCLEOTIDE SEQUENCE</scope>
    <source>
        <strain evidence="1">CBS 125086</strain>
    </source>
</reference>
<dbReference type="RefSeq" id="XP_060406838.1">
    <property type="nucleotide sequence ID" value="XM_060564433.1"/>
</dbReference>
<accession>A0AAD8PIW6</accession>
<comment type="caution">
    <text evidence="1">The sequence shown here is derived from an EMBL/GenBank/DDBJ whole genome shotgun (WGS) entry which is preliminary data.</text>
</comment>
<sequence length="71" mass="7925">MLELPVINDDIIKAIDDNKGNFISKIVEAYLVARQSYVTTNEEGKLGLTIGTDKIKTAEVMAKEMESMDFD</sequence>
<evidence type="ECO:0000313" key="2">
    <source>
        <dbReference type="Proteomes" id="UP001230504"/>
    </source>
</evidence>
<organism evidence="1 2">
    <name type="scientific">Colletotrichum navitas</name>
    <dbReference type="NCBI Taxonomy" id="681940"/>
    <lineage>
        <taxon>Eukaryota</taxon>
        <taxon>Fungi</taxon>
        <taxon>Dikarya</taxon>
        <taxon>Ascomycota</taxon>
        <taxon>Pezizomycotina</taxon>
        <taxon>Sordariomycetes</taxon>
        <taxon>Hypocreomycetidae</taxon>
        <taxon>Glomerellales</taxon>
        <taxon>Glomerellaceae</taxon>
        <taxon>Colletotrichum</taxon>
        <taxon>Colletotrichum graminicola species complex</taxon>
    </lineage>
</organism>
<protein>
    <submittedName>
        <fullName evidence="1">Uncharacterized protein</fullName>
    </submittedName>
</protein>
<dbReference type="EMBL" id="JAHLJV010000234">
    <property type="protein sequence ID" value="KAK1561747.1"/>
    <property type="molecule type" value="Genomic_DNA"/>
</dbReference>
<dbReference type="Proteomes" id="UP001230504">
    <property type="component" value="Unassembled WGS sequence"/>
</dbReference>
<name>A0AAD8PIW6_9PEZI</name>
<evidence type="ECO:0000313" key="1">
    <source>
        <dbReference type="EMBL" id="KAK1561747.1"/>
    </source>
</evidence>